<dbReference type="InterPro" id="IPR036388">
    <property type="entry name" value="WH-like_DNA-bd_sf"/>
</dbReference>
<gene>
    <name evidence="6" type="ORF">IAA08_04250</name>
</gene>
<dbReference type="SUPFAM" id="SSF53850">
    <property type="entry name" value="Periplasmic binding protein-like II"/>
    <property type="match status" value="1"/>
</dbReference>
<dbReference type="Proteomes" id="UP000824024">
    <property type="component" value="Unassembled WGS sequence"/>
</dbReference>
<protein>
    <submittedName>
        <fullName evidence="6">LysR family transcriptional regulator</fullName>
    </submittedName>
</protein>
<dbReference type="PANTHER" id="PTHR30346">
    <property type="entry name" value="TRANSCRIPTIONAL DUAL REGULATOR HCAR-RELATED"/>
    <property type="match status" value="1"/>
</dbReference>
<dbReference type="SUPFAM" id="SSF46785">
    <property type="entry name" value="Winged helix' DNA-binding domain"/>
    <property type="match status" value="1"/>
</dbReference>
<dbReference type="PRINTS" id="PR00039">
    <property type="entry name" value="HTHLYSR"/>
</dbReference>
<dbReference type="Pfam" id="PF03466">
    <property type="entry name" value="LysR_substrate"/>
    <property type="match status" value="1"/>
</dbReference>
<feature type="domain" description="HTH lysR-type" evidence="5">
    <location>
        <begin position="1"/>
        <end position="58"/>
    </location>
</feature>
<dbReference type="GO" id="GO:0003677">
    <property type="term" value="F:DNA binding"/>
    <property type="evidence" value="ECO:0007669"/>
    <property type="project" value="UniProtKB-KW"/>
</dbReference>
<dbReference type="GO" id="GO:0032993">
    <property type="term" value="C:protein-DNA complex"/>
    <property type="evidence" value="ECO:0007669"/>
    <property type="project" value="TreeGrafter"/>
</dbReference>
<evidence type="ECO:0000256" key="4">
    <source>
        <dbReference type="ARBA" id="ARBA00023163"/>
    </source>
</evidence>
<accession>A0A9D2D258</accession>
<dbReference type="InterPro" id="IPR000847">
    <property type="entry name" value="LysR_HTH_N"/>
</dbReference>
<proteinExistence type="inferred from homology"/>
<organism evidence="6 7">
    <name type="scientific">Candidatus Eubacterium avistercoris</name>
    <dbReference type="NCBI Taxonomy" id="2838567"/>
    <lineage>
        <taxon>Bacteria</taxon>
        <taxon>Bacillati</taxon>
        <taxon>Bacillota</taxon>
        <taxon>Clostridia</taxon>
        <taxon>Eubacteriales</taxon>
        <taxon>Eubacteriaceae</taxon>
        <taxon>Eubacterium</taxon>
    </lineage>
</organism>
<dbReference type="Gene3D" id="3.40.190.10">
    <property type="entry name" value="Periplasmic binding protein-like II"/>
    <property type="match status" value="2"/>
</dbReference>
<evidence type="ECO:0000256" key="1">
    <source>
        <dbReference type="ARBA" id="ARBA00009437"/>
    </source>
</evidence>
<evidence type="ECO:0000256" key="3">
    <source>
        <dbReference type="ARBA" id="ARBA00023125"/>
    </source>
</evidence>
<dbReference type="PROSITE" id="PS50931">
    <property type="entry name" value="HTH_LYSR"/>
    <property type="match status" value="1"/>
</dbReference>
<keyword evidence="2" id="KW-0805">Transcription regulation</keyword>
<dbReference type="Gene3D" id="1.10.10.10">
    <property type="entry name" value="Winged helix-like DNA-binding domain superfamily/Winged helix DNA-binding domain"/>
    <property type="match status" value="1"/>
</dbReference>
<evidence type="ECO:0000259" key="5">
    <source>
        <dbReference type="PROSITE" id="PS50931"/>
    </source>
</evidence>
<evidence type="ECO:0000256" key="2">
    <source>
        <dbReference type="ARBA" id="ARBA00023015"/>
    </source>
</evidence>
<evidence type="ECO:0000313" key="7">
    <source>
        <dbReference type="Proteomes" id="UP000824024"/>
    </source>
</evidence>
<comment type="similarity">
    <text evidence="1">Belongs to the LysR transcriptional regulatory family.</text>
</comment>
<dbReference type="FunFam" id="1.10.10.10:FF:000001">
    <property type="entry name" value="LysR family transcriptional regulator"/>
    <property type="match status" value="1"/>
</dbReference>
<dbReference type="Pfam" id="PF00126">
    <property type="entry name" value="HTH_1"/>
    <property type="match status" value="1"/>
</dbReference>
<keyword evidence="4" id="KW-0804">Transcription</keyword>
<dbReference type="InterPro" id="IPR036390">
    <property type="entry name" value="WH_DNA-bd_sf"/>
</dbReference>
<sequence>MTTQQIEMFLSLAEHLNFTKTAKEYFTTQPTVSRQISLLEEEFGFPLFVRSKKEVRLTYQGAVMVKKCREALEMIQNGIREVRDIVRNPDMELKIGSLEGMDLDLFVSPTAAYFNKQYPNIKISIERRSFGELRDKLEKGDLDLIFTLSFETRYLKNVVYDEYYPVQSGILMPGDHPLAGKADLKPEDFYGETFILPEASDSPGRTEELQKILEKLGICWGRILYVPNQESILLNIRSGKGIALLDNSWREVYDDRYYFFPLSQEEAPLSVVCAWKRDNLNPAVALYTNMLKEKDFIDVFAN</sequence>
<dbReference type="PANTHER" id="PTHR30346:SF0">
    <property type="entry name" value="HCA OPERON TRANSCRIPTIONAL ACTIVATOR HCAR"/>
    <property type="match status" value="1"/>
</dbReference>
<evidence type="ECO:0000313" key="6">
    <source>
        <dbReference type="EMBL" id="HIZ07130.1"/>
    </source>
</evidence>
<name>A0A9D2D258_9FIRM</name>
<comment type="caution">
    <text evidence="6">The sequence shown here is derived from an EMBL/GenBank/DDBJ whole genome shotgun (WGS) entry which is preliminary data.</text>
</comment>
<dbReference type="EMBL" id="DXCH01000121">
    <property type="protein sequence ID" value="HIZ07130.1"/>
    <property type="molecule type" value="Genomic_DNA"/>
</dbReference>
<reference evidence="6" key="1">
    <citation type="journal article" date="2021" name="PeerJ">
        <title>Extensive microbial diversity within the chicken gut microbiome revealed by metagenomics and culture.</title>
        <authorList>
            <person name="Gilroy R."/>
            <person name="Ravi A."/>
            <person name="Getino M."/>
            <person name="Pursley I."/>
            <person name="Horton D.L."/>
            <person name="Alikhan N.F."/>
            <person name="Baker D."/>
            <person name="Gharbi K."/>
            <person name="Hall N."/>
            <person name="Watson M."/>
            <person name="Adriaenssens E.M."/>
            <person name="Foster-Nyarko E."/>
            <person name="Jarju S."/>
            <person name="Secka A."/>
            <person name="Antonio M."/>
            <person name="Oren A."/>
            <person name="Chaudhuri R.R."/>
            <person name="La Ragione R."/>
            <person name="Hildebrand F."/>
            <person name="Pallen M.J."/>
        </authorList>
    </citation>
    <scope>NUCLEOTIDE SEQUENCE</scope>
    <source>
        <strain evidence="6">CHK192-9172</strain>
    </source>
</reference>
<dbReference type="InterPro" id="IPR005119">
    <property type="entry name" value="LysR_subst-bd"/>
</dbReference>
<reference evidence="6" key="2">
    <citation type="submission" date="2021-04" db="EMBL/GenBank/DDBJ databases">
        <authorList>
            <person name="Gilroy R."/>
        </authorList>
    </citation>
    <scope>NUCLEOTIDE SEQUENCE</scope>
    <source>
        <strain evidence="6">CHK192-9172</strain>
    </source>
</reference>
<dbReference type="CDD" id="cd05466">
    <property type="entry name" value="PBP2_LTTR_substrate"/>
    <property type="match status" value="1"/>
</dbReference>
<dbReference type="AlphaFoldDB" id="A0A9D2D258"/>
<dbReference type="GO" id="GO:0003700">
    <property type="term" value="F:DNA-binding transcription factor activity"/>
    <property type="evidence" value="ECO:0007669"/>
    <property type="project" value="InterPro"/>
</dbReference>
<keyword evidence="3" id="KW-0238">DNA-binding</keyword>